<dbReference type="Gene3D" id="3.40.225.10">
    <property type="entry name" value="Class II aldolase/adducin N-terminal domain"/>
    <property type="match status" value="1"/>
</dbReference>
<comment type="caution">
    <text evidence="15">The sequence shown here is derived from an EMBL/GenBank/DDBJ whole genome shotgun (WGS) entry which is preliminary data.</text>
</comment>
<dbReference type="NCBIfam" id="NF006047">
    <property type="entry name" value="PRK08193.1"/>
    <property type="match status" value="1"/>
</dbReference>
<dbReference type="PANTHER" id="PTHR22789">
    <property type="entry name" value="FUCULOSE PHOSPHATE ALDOLASE"/>
    <property type="match status" value="1"/>
</dbReference>
<evidence type="ECO:0000256" key="12">
    <source>
        <dbReference type="ARBA" id="ARBA00060520"/>
    </source>
</evidence>
<dbReference type="SMART" id="SM01007">
    <property type="entry name" value="Aldolase_II"/>
    <property type="match status" value="1"/>
</dbReference>
<proteinExistence type="inferred from homology"/>
<dbReference type="SUPFAM" id="SSF53639">
    <property type="entry name" value="AraD/HMP-PK domain-like"/>
    <property type="match status" value="1"/>
</dbReference>
<evidence type="ECO:0000256" key="10">
    <source>
        <dbReference type="ARBA" id="ARBA00032206"/>
    </source>
</evidence>
<evidence type="ECO:0000256" key="8">
    <source>
        <dbReference type="ARBA" id="ARBA00023235"/>
    </source>
</evidence>
<dbReference type="Pfam" id="PF00596">
    <property type="entry name" value="Aldolase_II"/>
    <property type="match status" value="1"/>
</dbReference>
<dbReference type="RefSeq" id="WP_058963239.1">
    <property type="nucleotide sequence ID" value="NZ_CABKVM010000013.1"/>
</dbReference>
<keyword evidence="8" id="KW-0413">Isomerase</keyword>
<evidence type="ECO:0000256" key="13">
    <source>
        <dbReference type="ARBA" id="ARBA00074961"/>
    </source>
</evidence>
<evidence type="ECO:0000256" key="4">
    <source>
        <dbReference type="ARBA" id="ARBA00013186"/>
    </source>
</evidence>
<dbReference type="FunFam" id="3.40.225.10:FF:000001">
    <property type="entry name" value="L-ribulose-5-phosphate 4-epimerase UlaF"/>
    <property type="match status" value="1"/>
</dbReference>
<dbReference type="EMBL" id="SLUM01000020">
    <property type="protein sequence ID" value="TCL54710.1"/>
    <property type="molecule type" value="Genomic_DNA"/>
</dbReference>
<evidence type="ECO:0000256" key="9">
    <source>
        <dbReference type="ARBA" id="ARBA00023277"/>
    </source>
</evidence>
<dbReference type="STRING" id="1650663.GCA_001486665_00749"/>
<dbReference type="InterPro" id="IPR036409">
    <property type="entry name" value="Aldolase_II/adducin_N_sf"/>
</dbReference>
<feature type="domain" description="Class II aldolase/adducin N-terminal" evidence="14">
    <location>
        <begin position="7"/>
        <end position="195"/>
    </location>
</feature>
<evidence type="ECO:0000256" key="11">
    <source>
        <dbReference type="ARBA" id="ARBA00053542"/>
    </source>
</evidence>
<keyword evidence="9" id="KW-0119">Carbohydrate metabolism</keyword>
<evidence type="ECO:0000256" key="1">
    <source>
        <dbReference type="ARBA" id="ARBA00001726"/>
    </source>
</evidence>
<dbReference type="EC" id="5.1.3.4" evidence="4"/>
<dbReference type="GO" id="GO:0019568">
    <property type="term" value="P:arabinose catabolic process"/>
    <property type="evidence" value="ECO:0007669"/>
    <property type="project" value="UniProtKB-KW"/>
</dbReference>
<comment type="cofactor">
    <cofactor evidence="2">
        <name>Zn(2+)</name>
        <dbReference type="ChEBI" id="CHEBI:29105"/>
    </cofactor>
</comment>
<name>A0A4R1QWI1_9FIRM</name>
<evidence type="ECO:0000259" key="14">
    <source>
        <dbReference type="SMART" id="SM01007"/>
    </source>
</evidence>
<dbReference type="AlphaFoldDB" id="A0A4R1QWI1"/>
<evidence type="ECO:0000256" key="3">
    <source>
        <dbReference type="ARBA" id="ARBA00010037"/>
    </source>
</evidence>
<evidence type="ECO:0000256" key="7">
    <source>
        <dbReference type="ARBA" id="ARBA00022935"/>
    </source>
</evidence>
<reference evidence="15 16" key="1">
    <citation type="submission" date="2019-03" db="EMBL/GenBank/DDBJ databases">
        <title>Genomic Encyclopedia of Type Strains, Phase IV (KMG-IV): sequencing the most valuable type-strain genomes for metagenomic binning, comparative biology and taxonomic classification.</title>
        <authorList>
            <person name="Goeker M."/>
        </authorList>
    </citation>
    <scope>NUCLEOTIDE SEQUENCE [LARGE SCALE GENOMIC DNA]</scope>
    <source>
        <strain evidence="15 16">DSM 100451</strain>
    </source>
</reference>
<evidence type="ECO:0000313" key="16">
    <source>
        <dbReference type="Proteomes" id="UP000295184"/>
    </source>
</evidence>
<comment type="function">
    <text evidence="11">Involved in the degradation of L-arabinose. Catalyzes the interconversion of L-ribulose 5-phosphate (LRu5P) and D-xylulose 5-phosphate (D-Xu5P) via a retroaldol/aldol mechanism (carbon-carbon bond cleavage analogous to a class II aldolase reaction).</text>
</comment>
<gene>
    <name evidence="15" type="ORF">EDD77_12042</name>
</gene>
<evidence type="ECO:0000256" key="2">
    <source>
        <dbReference type="ARBA" id="ARBA00001947"/>
    </source>
</evidence>
<dbReference type="GO" id="GO:0046872">
    <property type="term" value="F:metal ion binding"/>
    <property type="evidence" value="ECO:0007669"/>
    <property type="project" value="UniProtKB-KW"/>
</dbReference>
<dbReference type="Proteomes" id="UP000295184">
    <property type="component" value="Unassembled WGS sequence"/>
</dbReference>
<organism evidence="15 16">
    <name type="scientific">Allofournierella massiliensis</name>
    <dbReference type="NCBI Taxonomy" id="1650663"/>
    <lineage>
        <taxon>Bacteria</taxon>
        <taxon>Bacillati</taxon>
        <taxon>Bacillota</taxon>
        <taxon>Clostridia</taxon>
        <taxon>Eubacteriales</taxon>
        <taxon>Oscillospiraceae</taxon>
        <taxon>Allofournierella</taxon>
    </lineage>
</organism>
<dbReference type="InterPro" id="IPR050197">
    <property type="entry name" value="Aldolase_class_II_sugar_metab"/>
</dbReference>
<protein>
    <recommendedName>
        <fullName evidence="13">L-ribulose-5-phosphate 4-epimerase</fullName>
        <ecNumber evidence="4">5.1.3.4</ecNumber>
    </recommendedName>
    <alternativeName>
        <fullName evidence="10">Phosphoribulose isomerase</fullName>
    </alternativeName>
</protein>
<dbReference type="GO" id="GO:0005829">
    <property type="term" value="C:cytosol"/>
    <property type="evidence" value="ECO:0007669"/>
    <property type="project" value="TreeGrafter"/>
</dbReference>
<evidence type="ECO:0000256" key="5">
    <source>
        <dbReference type="ARBA" id="ARBA00022723"/>
    </source>
</evidence>
<accession>A0A4R1QWI1</accession>
<dbReference type="GO" id="GO:0016832">
    <property type="term" value="F:aldehyde-lyase activity"/>
    <property type="evidence" value="ECO:0007669"/>
    <property type="project" value="TreeGrafter"/>
</dbReference>
<dbReference type="PANTHER" id="PTHR22789:SF8">
    <property type="entry name" value="L-RIBULOSE-5-PHOSPHATE 4-EPIMERASE SGBE"/>
    <property type="match status" value="1"/>
</dbReference>
<keyword evidence="6" id="KW-0862">Zinc</keyword>
<comment type="catalytic activity">
    <reaction evidence="1">
        <text>L-ribulose 5-phosphate = D-xylulose 5-phosphate</text>
        <dbReference type="Rhea" id="RHEA:22368"/>
        <dbReference type="ChEBI" id="CHEBI:57737"/>
        <dbReference type="ChEBI" id="CHEBI:58226"/>
        <dbReference type="EC" id="5.1.3.4"/>
    </reaction>
</comment>
<dbReference type="OrthoDB" id="9786287at2"/>
<dbReference type="InterPro" id="IPR001303">
    <property type="entry name" value="Aldolase_II/adducin_N"/>
</dbReference>
<evidence type="ECO:0000313" key="15">
    <source>
        <dbReference type="EMBL" id="TCL54710.1"/>
    </source>
</evidence>
<comment type="similarity">
    <text evidence="3">Belongs to the aldolase class II family. AraD/FucA subfamily.</text>
</comment>
<comment type="pathway">
    <text evidence="12">Carbohydrate degradation; L-arabinose degradation via L-ribulose; D-xylulose 5-phosphate from L-arabinose (bacterial route): step 3/3.</text>
</comment>
<dbReference type="GO" id="GO:0008742">
    <property type="term" value="F:L-ribulose-phosphate 4-epimerase activity"/>
    <property type="evidence" value="ECO:0007669"/>
    <property type="project" value="UniProtKB-EC"/>
</dbReference>
<keyword evidence="5" id="KW-0479">Metal-binding</keyword>
<evidence type="ECO:0000256" key="6">
    <source>
        <dbReference type="ARBA" id="ARBA00022833"/>
    </source>
</evidence>
<keyword evidence="7" id="KW-0054">Arabinose catabolism</keyword>
<sequence>MYEALKQAVWAANLALPKANLCLATWGNASQVDRDAGVFAIKPSGVDYDKMRPEDMVIVSLADGSVVEGELRPSSDTKTHLELYRAFPAIGGVVHTHSRWATVFAQAGRQIPALGTTHADTFYGPVPCAPALTREQVEGDYETSTGLVLAAACAEHYEAVPAGLVKGHGPFTWGKNAADAVEHAIILEEVAMMAYHSLALGAQPVDDYLLNKHYLRKHGPGAYYGQSGK</sequence>